<dbReference type="EMBL" id="PGGO01000033">
    <property type="protein sequence ID" value="PSH62016.1"/>
    <property type="molecule type" value="Genomic_DNA"/>
</dbReference>
<dbReference type="RefSeq" id="WP_106714047.1">
    <property type="nucleotide sequence ID" value="NZ_PGGO01000033.1"/>
</dbReference>
<dbReference type="AlphaFoldDB" id="A0A2P7B6D3"/>
<comment type="caution">
    <text evidence="2">The sequence shown here is derived from an EMBL/GenBank/DDBJ whole genome shotgun (WGS) entry which is preliminary data.</text>
</comment>
<dbReference type="InterPro" id="IPR003033">
    <property type="entry name" value="SCP2_sterol-bd_dom"/>
</dbReference>
<name>A0A2P7B6D3_9HYPH</name>
<sequence length="167" mass="18367">MKLPPLLAAPFAVIPLPVINRATRLMLFRVLKQHPGLFDRLGEHLGKRYGFVPTDLPLTFVVEPARPMITVSRKPGTPHADAIVEGPFFLLLALLEGRGDADALFFSRDLAVTGDMESIMSLRNALDDCSVDLPRDLSVAAGPLRPLFKRAAGWIRDRALSGESVWN</sequence>
<feature type="domain" description="SCP2" evidence="1">
    <location>
        <begin position="32"/>
        <end position="127"/>
    </location>
</feature>
<protein>
    <recommendedName>
        <fullName evidence="1">SCP2 domain-containing protein</fullName>
    </recommendedName>
</protein>
<dbReference type="InterPro" id="IPR036527">
    <property type="entry name" value="SCP2_sterol-bd_dom_sf"/>
</dbReference>
<dbReference type="Proteomes" id="UP000241444">
    <property type="component" value="Unassembled WGS sequence"/>
</dbReference>
<accession>A0A2P7B6D3</accession>
<keyword evidence="3" id="KW-1185">Reference proteome</keyword>
<evidence type="ECO:0000313" key="3">
    <source>
        <dbReference type="Proteomes" id="UP000241444"/>
    </source>
</evidence>
<evidence type="ECO:0000259" key="1">
    <source>
        <dbReference type="Pfam" id="PF02036"/>
    </source>
</evidence>
<evidence type="ECO:0000313" key="2">
    <source>
        <dbReference type="EMBL" id="PSH62016.1"/>
    </source>
</evidence>
<organism evidence="2 3">
    <name type="scientific">Phyllobacterium brassicacearum</name>
    <dbReference type="NCBI Taxonomy" id="314235"/>
    <lineage>
        <taxon>Bacteria</taxon>
        <taxon>Pseudomonadati</taxon>
        <taxon>Pseudomonadota</taxon>
        <taxon>Alphaproteobacteria</taxon>
        <taxon>Hyphomicrobiales</taxon>
        <taxon>Phyllobacteriaceae</taxon>
        <taxon>Phyllobacterium</taxon>
    </lineage>
</organism>
<gene>
    <name evidence="2" type="ORF">CU102_26380</name>
</gene>
<reference evidence="3" key="1">
    <citation type="submission" date="2017-11" db="EMBL/GenBank/DDBJ databases">
        <authorList>
            <person name="Kuznetsova I."/>
            <person name="Sazanova A."/>
            <person name="Chirak E."/>
            <person name="Safronova V."/>
            <person name="Willems A."/>
        </authorList>
    </citation>
    <scope>NUCLEOTIDE SEQUENCE [LARGE SCALE GENOMIC DNA]</scope>
    <source>
        <strain evidence="3">STM 196</strain>
    </source>
</reference>
<dbReference type="Pfam" id="PF02036">
    <property type="entry name" value="SCP2"/>
    <property type="match status" value="1"/>
</dbReference>
<proteinExistence type="predicted"/>
<dbReference type="SUPFAM" id="SSF55718">
    <property type="entry name" value="SCP-like"/>
    <property type="match status" value="1"/>
</dbReference>
<dbReference type="OrthoDB" id="8479080at2"/>